<evidence type="ECO:0000256" key="1">
    <source>
        <dbReference type="SAM" id="MobiDB-lite"/>
    </source>
</evidence>
<name>A0A9W6BW82_9CHLO</name>
<evidence type="ECO:0000313" key="4">
    <source>
        <dbReference type="Proteomes" id="UP001165080"/>
    </source>
</evidence>
<dbReference type="InterPro" id="IPR051223">
    <property type="entry name" value="Polycystin"/>
</dbReference>
<dbReference type="GO" id="GO:0016020">
    <property type="term" value="C:membrane"/>
    <property type="evidence" value="ECO:0007669"/>
    <property type="project" value="UniProtKB-SubCell"/>
</dbReference>
<feature type="transmembrane region" description="Helical" evidence="2">
    <location>
        <begin position="361"/>
        <end position="385"/>
    </location>
</feature>
<feature type="transmembrane region" description="Helical" evidence="2">
    <location>
        <begin position="332"/>
        <end position="355"/>
    </location>
</feature>
<dbReference type="EMBL" id="BRXU01000025">
    <property type="protein sequence ID" value="GLC58900.1"/>
    <property type="molecule type" value="Genomic_DNA"/>
</dbReference>
<gene>
    <name evidence="3" type="primary">PLESTMB000248</name>
    <name evidence="3" type="ORF">PLESTB_001415300</name>
</gene>
<dbReference type="AlphaFoldDB" id="A0A9W6BW82"/>
<dbReference type="PANTHER" id="PTHR10877">
    <property type="entry name" value="POLYCYSTIN FAMILY MEMBER"/>
    <property type="match status" value="1"/>
</dbReference>
<protein>
    <recommendedName>
        <fullName evidence="5">Polycystin cation channel PKD1/PKD2 domain-containing protein</fullName>
    </recommendedName>
</protein>
<dbReference type="PANTHER" id="PTHR10877:SF183">
    <property type="entry name" value="AT14535P-RELATED"/>
    <property type="match status" value="1"/>
</dbReference>
<keyword evidence="2" id="KW-0472">Membrane</keyword>
<evidence type="ECO:0000313" key="3">
    <source>
        <dbReference type="EMBL" id="GLC58900.1"/>
    </source>
</evidence>
<keyword evidence="2" id="KW-0812">Transmembrane</keyword>
<feature type="transmembrane region" description="Helical" evidence="2">
    <location>
        <begin position="397"/>
        <end position="419"/>
    </location>
</feature>
<organism evidence="3 4">
    <name type="scientific">Pleodorina starrii</name>
    <dbReference type="NCBI Taxonomy" id="330485"/>
    <lineage>
        <taxon>Eukaryota</taxon>
        <taxon>Viridiplantae</taxon>
        <taxon>Chlorophyta</taxon>
        <taxon>core chlorophytes</taxon>
        <taxon>Chlorophyceae</taxon>
        <taxon>CS clade</taxon>
        <taxon>Chlamydomonadales</taxon>
        <taxon>Volvocaceae</taxon>
        <taxon>Pleodorina</taxon>
    </lineage>
</organism>
<feature type="region of interest" description="Disordered" evidence="1">
    <location>
        <begin position="534"/>
        <end position="557"/>
    </location>
</feature>
<accession>A0A9W6BW82</accession>
<evidence type="ECO:0000256" key="2">
    <source>
        <dbReference type="SAM" id="Phobius"/>
    </source>
</evidence>
<sequence>MRHDVPGAHSSTSSSIVSFLLSLFRSETNSLHPYGTDPVFLPSSSLYDARLSDKVNQYYNVTPGSNEVSVTGAPYSYYAKRLQGYPDGFPVLLPNHLTEQRLRQMISYLKDSNFLDSYTRRLTAEVLALSTELKVFGHMVMTFTWARDGSVKLVFRFTGQPALTYLRSLADAESLSVWAAVTGRELAGLWALTLLFFVVVSVKHYQVYDGILTARARWLLPLKINPWDIQANSAQAAMLQSSIMALNITQPTEAGRPGRYLLPDAPNDQLNELAAVLDATHRMSGAWTVYGILQALTQVLLIGRLLSSLAFQGRIGAVVRTLRQMVPPMIHLFVVMTFTGILLASMAHVLVGTYVGPASTLSGAIGGTLTLLLSRGVMQSLQIMLPADFEFTFGQRLAVMLILLSQVVLLSFMLINFFYSIIVDTFLAVKAGRRFRNGSTLWKDMRMTLIHDLIAIAQRWSRKARCGLLDHPSRPPLLTSRQMQRISQMLLPPPTKAVAGVRPQKKKLVQAIMMKPREDDVVCKKTGELQHGYGPPAAVAAASESGSNDNDKEHSAAAPVASDDYLDFDGLQTLLHATMAQRLAHHQKDPHTSKQKPHLQAQLAELDLDALPAMMAARLLEQQAAALAAVAMATAKAEVDIEAEAEAERTLAFYHALGDFVDAMNKWQVCDGAMVRA</sequence>
<evidence type="ECO:0008006" key="5">
    <source>
        <dbReference type="Google" id="ProtNLM"/>
    </source>
</evidence>
<reference evidence="3 4" key="1">
    <citation type="journal article" date="2023" name="Commun. Biol.">
        <title>Reorganization of the ancestral sex-determining regions during the evolution of trioecy in Pleodorina starrii.</title>
        <authorList>
            <person name="Takahashi K."/>
            <person name="Suzuki S."/>
            <person name="Kawai-Toyooka H."/>
            <person name="Yamamoto K."/>
            <person name="Hamaji T."/>
            <person name="Ootsuki R."/>
            <person name="Yamaguchi H."/>
            <person name="Kawachi M."/>
            <person name="Higashiyama T."/>
            <person name="Nozaki H."/>
        </authorList>
    </citation>
    <scope>NUCLEOTIDE SEQUENCE [LARGE SCALE GENOMIC DNA]</scope>
    <source>
        <strain evidence="3 4">NIES-4479</strain>
    </source>
</reference>
<keyword evidence="2" id="KW-1133">Transmembrane helix</keyword>
<dbReference type="Proteomes" id="UP001165080">
    <property type="component" value="Unassembled WGS sequence"/>
</dbReference>
<proteinExistence type="predicted"/>
<feature type="transmembrane region" description="Helical" evidence="2">
    <location>
        <begin position="287"/>
        <end position="311"/>
    </location>
</feature>
<comment type="caution">
    <text evidence="3">The sequence shown here is derived from an EMBL/GenBank/DDBJ whole genome shotgun (WGS) entry which is preliminary data.</text>
</comment>
<keyword evidence="4" id="KW-1185">Reference proteome</keyword>